<name>A0A939KFF8_9CLOT</name>
<protein>
    <submittedName>
        <fullName evidence="3">Gfo/Idh/MocA family oxidoreductase</fullName>
    </submittedName>
</protein>
<dbReference type="GO" id="GO:0000166">
    <property type="term" value="F:nucleotide binding"/>
    <property type="evidence" value="ECO:0007669"/>
    <property type="project" value="InterPro"/>
</dbReference>
<reference evidence="3" key="1">
    <citation type="submission" date="2021-03" db="EMBL/GenBank/DDBJ databases">
        <title>Proteiniclasticum marinus sp. nov., isolated from tidal flat sediment.</title>
        <authorList>
            <person name="Namirimu T."/>
            <person name="Yang J.-A."/>
            <person name="Yang S.-H."/>
            <person name="Kim Y.-J."/>
            <person name="Kwon K.K."/>
        </authorList>
    </citation>
    <scope>NUCLEOTIDE SEQUENCE</scope>
    <source>
        <strain evidence="3">SCR006</strain>
    </source>
</reference>
<dbReference type="Pfam" id="PF01408">
    <property type="entry name" value="GFO_IDH_MocA"/>
    <property type="match status" value="1"/>
</dbReference>
<dbReference type="EMBL" id="JAFNJU010000003">
    <property type="protein sequence ID" value="MBO1264417.1"/>
    <property type="molecule type" value="Genomic_DNA"/>
</dbReference>
<evidence type="ECO:0000259" key="2">
    <source>
        <dbReference type="Pfam" id="PF22725"/>
    </source>
</evidence>
<dbReference type="RefSeq" id="WP_207598930.1">
    <property type="nucleotide sequence ID" value="NZ_JAFNJU010000003.1"/>
</dbReference>
<dbReference type="PANTHER" id="PTHR43054:SF1">
    <property type="entry name" value="SCYLLO-INOSITOL 2-DEHYDROGENASE (NADP(+)) IOLU"/>
    <property type="match status" value="1"/>
</dbReference>
<dbReference type="Pfam" id="PF22725">
    <property type="entry name" value="GFO_IDH_MocA_C3"/>
    <property type="match status" value="1"/>
</dbReference>
<dbReference type="Gene3D" id="3.30.360.10">
    <property type="entry name" value="Dihydrodipicolinate Reductase, domain 2"/>
    <property type="match status" value="1"/>
</dbReference>
<dbReference type="PANTHER" id="PTHR43054">
    <property type="match status" value="1"/>
</dbReference>
<sequence>MIRYATIGTGFITDAFIKGAARSNEMKLAAVYSRTEEKGRHLARQHGEDVMIFTDLEKLAASTLIDAVYIASPNSMHAPQAKLFLQHGKHVLVEKAAASNAMELTEVMNLAEEKGLVFMEAMKSLTMPAYLLLKENLERIGRIRKYIGIYCQYSSRYDRHKSGEPVNTFQRKFSNGALMDIGIYCLYPLVDLFGEPEKVKAQATILEDGGVDGSGSMLLQYKDMEAALMYSKISDSHLPSEIQGEKGSILIDRIGSPREITVILRDGTKEVLRPDTVKEDMVYEALEFAKTIREKRSFSLINHRHLALSVHRVMDEAREQVGLSFPGDEPYRK</sequence>
<gene>
    <name evidence="3" type="ORF">J3A84_05100</name>
</gene>
<dbReference type="InterPro" id="IPR000683">
    <property type="entry name" value="Gfo/Idh/MocA-like_OxRdtase_N"/>
</dbReference>
<evidence type="ECO:0000313" key="4">
    <source>
        <dbReference type="Proteomes" id="UP000664218"/>
    </source>
</evidence>
<dbReference type="Gene3D" id="3.40.50.720">
    <property type="entry name" value="NAD(P)-binding Rossmann-like Domain"/>
    <property type="match status" value="1"/>
</dbReference>
<proteinExistence type="predicted"/>
<comment type="caution">
    <text evidence="3">The sequence shown here is derived from an EMBL/GenBank/DDBJ whole genome shotgun (WGS) entry which is preliminary data.</text>
</comment>
<feature type="domain" description="GFO/IDH/MocA-like oxidoreductase" evidence="2">
    <location>
        <begin position="139"/>
        <end position="249"/>
    </location>
</feature>
<dbReference type="Proteomes" id="UP000664218">
    <property type="component" value="Unassembled WGS sequence"/>
</dbReference>
<dbReference type="SUPFAM" id="SSF51735">
    <property type="entry name" value="NAD(P)-binding Rossmann-fold domains"/>
    <property type="match status" value="1"/>
</dbReference>
<dbReference type="AlphaFoldDB" id="A0A939KFF8"/>
<evidence type="ECO:0000259" key="1">
    <source>
        <dbReference type="Pfam" id="PF01408"/>
    </source>
</evidence>
<feature type="domain" description="Gfo/Idh/MocA-like oxidoreductase N-terminal" evidence="1">
    <location>
        <begin position="2"/>
        <end position="120"/>
    </location>
</feature>
<evidence type="ECO:0000313" key="3">
    <source>
        <dbReference type="EMBL" id="MBO1264417.1"/>
    </source>
</evidence>
<dbReference type="InterPro" id="IPR055170">
    <property type="entry name" value="GFO_IDH_MocA-like_dom"/>
</dbReference>
<accession>A0A939KFF8</accession>
<dbReference type="SUPFAM" id="SSF55347">
    <property type="entry name" value="Glyceraldehyde-3-phosphate dehydrogenase-like, C-terminal domain"/>
    <property type="match status" value="1"/>
</dbReference>
<organism evidence="3 4">
    <name type="scientific">Proteiniclasticum aestuarii</name>
    <dbReference type="NCBI Taxonomy" id="2817862"/>
    <lineage>
        <taxon>Bacteria</taxon>
        <taxon>Bacillati</taxon>
        <taxon>Bacillota</taxon>
        <taxon>Clostridia</taxon>
        <taxon>Eubacteriales</taxon>
        <taxon>Clostridiaceae</taxon>
        <taxon>Proteiniclasticum</taxon>
    </lineage>
</organism>
<keyword evidence="4" id="KW-1185">Reference proteome</keyword>
<dbReference type="InterPro" id="IPR036291">
    <property type="entry name" value="NAD(P)-bd_dom_sf"/>
</dbReference>